<keyword evidence="3" id="KW-1185">Reference proteome</keyword>
<dbReference type="PANTHER" id="PTHR43244:SF2">
    <property type="entry name" value="CONSERVED HYPOTHETICAL ALANINE AND PROLINE-RICH PROTEIN"/>
    <property type="match status" value="1"/>
</dbReference>
<reference evidence="2" key="1">
    <citation type="journal article" date="2019" name="Microbiol. Resour. Announc.">
        <title>Complete Genome Sequence of Rubrobacter xylanophilus Strain AA3-22, Isolated from Arima Onsen in Japan.</title>
        <authorList>
            <person name="Tomariguchi N."/>
            <person name="Miyazaki K."/>
        </authorList>
    </citation>
    <scope>NUCLEOTIDE SEQUENCE [LARGE SCALE GENOMIC DNA]</scope>
    <source>
        <strain evidence="2">AA3-22</strain>
    </source>
</reference>
<dbReference type="CDD" id="cd01097">
    <property type="entry name" value="Tetrahydromethanopterin_reductase"/>
    <property type="match status" value="1"/>
</dbReference>
<sequence>MGRDYPDPSALGGRVGLWTSILNYLPAARMREAAVLAEELGYGALWFGEATGREVFTGAAILLSATGRMKIATGIANIFVRDAWATNAAARTLAEAYPGRFVLGLGVSHRPLVEMRGHDYRSPLSTMRSYLEDMRRARFDAVGPEREAPLLLAALGPRMLELSRELADGAHPYLVTPEHTGWAREILGRGPLLAVEQGVVLCRDRAEALRLARSHLSRYLGLPNYRNSWLRQGFTEGDLAGEGSDRFVEALVAWGSEEDVRERVREHLEAGADHVCVQVITDRPERGLDREWEVLAPALLDLDG</sequence>
<accession>A0A510HGZ6</accession>
<dbReference type="AlphaFoldDB" id="A0A510HGZ6"/>
<dbReference type="GO" id="GO:0016705">
    <property type="term" value="F:oxidoreductase activity, acting on paired donors, with incorporation or reduction of molecular oxygen"/>
    <property type="evidence" value="ECO:0007669"/>
    <property type="project" value="InterPro"/>
</dbReference>
<dbReference type="Gene3D" id="3.20.20.30">
    <property type="entry name" value="Luciferase-like domain"/>
    <property type="match status" value="1"/>
</dbReference>
<dbReference type="Proteomes" id="UP000318065">
    <property type="component" value="Chromosome"/>
</dbReference>
<protein>
    <submittedName>
        <fullName evidence="2">LLM class F420-dependent oxidoreductase</fullName>
    </submittedName>
</protein>
<dbReference type="InterPro" id="IPR050564">
    <property type="entry name" value="F420-G6PD/mer"/>
</dbReference>
<evidence type="ECO:0000313" key="2">
    <source>
        <dbReference type="EMBL" id="BBL78525.1"/>
    </source>
</evidence>
<gene>
    <name evidence="2" type="ORF">RxyAA322_03790</name>
</gene>
<dbReference type="OrthoDB" id="4760590at2"/>
<dbReference type="SUPFAM" id="SSF51679">
    <property type="entry name" value="Bacterial luciferase-like"/>
    <property type="match status" value="1"/>
</dbReference>
<dbReference type="InterPro" id="IPR011251">
    <property type="entry name" value="Luciferase-like_dom"/>
</dbReference>
<dbReference type="EMBL" id="AP019791">
    <property type="protein sequence ID" value="BBL78525.1"/>
    <property type="molecule type" value="Genomic_DNA"/>
</dbReference>
<name>A0A510HGZ6_9ACTN</name>
<evidence type="ECO:0000313" key="3">
    <source>
        <dbReference type="Proteomes" id="UP000318065"/>
    </source>
</evidence>
<dbReference type="InterPro" id="IPR019922">
    <property type="entry name" value="Lucif-like_OxRdatse_MSMEG_4141"/>
</dbReference>
<proteinExistence type="predicted"/>
<feature type="domain" description="Luciferase-like" evidence="1">
    <location>
        <begin position="26"/>
        <end position="274"/>
    </location>
</feature>
<dbReference type="PANTHER" id="PTHR43244">
    <property type="match status" value="1"/>
</dbReference>
<dbReference type="Pfam" id="PF00296">
    <property type="entry name" value="Bac_luciferase"/>
    <property type="match status" value="1"/>
</dbReference>
<dbReference type="InterPro" id="IPR036661">
    <property type="entry name" value="Luciferase-like_sf"/>
</dbReference>
<dbReference type="NCBIfam" id="TIGR03620">
    <property type="entry name" value="F420_MSMEG_4141"/>
    <property type="match status" value="1"/>
</dbReference>
<dbReference type="RefSeq" id="WP_143526656.1">
    <property type="nucleotide sequence ID" value="NZ_AP019791.1"/>
</dbReference>
<evidence type="ECO:0000259" key="1">
    <source>
        <dbReference type="Pfam" id="PF00296"/>
    </source>
</evidence>
<organism evidence="2 3">
    <name type="scientific">Rubrobacter xylanophilus</name>
    <dbReference type="NCBI Taxonomy" id="49319"/>
    <lineage>
        <taxon>Bacteria</taxon>
        <taxon>Bacillati</taxon>
        <taxon>Actinomycetota</taxon>
        <taxon>Rubrobacteria</taxon>
        <taxon>Rubrobacterales</taxon>
        <taxon>Rubrobacteraceae</taxon>
        <taxon>Rubrobacter</taxon>
    </lineage>
</organism>